<name>A0A069PJM1_9BURK</name>
<keyword evidence="1" id="KW-0812">Transmembrane</keyword>
<dbReference type="Proteomes" id="UP000027466">
    <property type="component" value="Unassembled WGS sequence"/>
</dbReference>
<feature type="transmembrane region" description="Helical" evidence="1">
    <location>
        <begin position="133"/>
        <end position="148"/>
    </location>
</feature>
<organism evidence="2 3">
    <name type="scientific">Caballeronia glathei</name>
    <dbReference type="NCBI Taxonomy" id="60547"/>
    <lineage>
        <taxon>Bacteria</taxon>
        <taxon>Pseudomonadati</taxon>
        <taxon>Pseudomonadota</taxon>
        <taxon>Betaproteobacteria</taxon>
        <taxon>Burkholderiales</taxon>
        <taxon>Burkholderiaceae</taxon>
        <taxon>Caballeronia</taxon>
    </lineage>
</organism>
<evidence type="ECO:0000313" key="3">
    <source>
        <dbReference type="Proteomes" id="UP000027466"/>
    </source>
</evidence>
<keyword evidence="3" id="KW-1185">Reference proteome</keyword>
<comment type="caution">
    <text evidence="2">The sequence shown here is derived from an EMBL/GenBank/DDBJ whole genome shotgun (WGS) entry which is preliminary data.</text>
</comment>
<reference evidence="2 3" key="1">
    <citation type="submission" date="2014-03" db="EMBL/GenBank/DDBJ databases">
        <title>Draft Genome Sequences of Four Burkholderia Strains.</title>
        <authorList>
            <person name="Liu X.Y."/>
            <person name="Li C.X."/>
            <person name="Xu J.H."/>
        </authorList>
    </citation>
    <scope>NUCLEOTIDE SEQUENCE [LARGE SCALE GENOMIC DNA]</scope>
    <source>
        <strain evidence="2 3">DSM 50014</strain>
    </source>
</reference>
<protein>
    <recommendedName>
        <fullName evidence="4">DUF1440 domain-containing protein</fullName>
    </recommendedName>
</protein>
<gene>
    <name evidence="2" type="ORF">BG61_22495</name>
</gene>
<keyword evidence="1" id="KW-1133">Transmembrane helix</keyword>
<proteinExistence type="predicted"/>
<dbReference type="EMBL" id="JFHC01000035">
    <property type="protein sequence ID" value="KDR40775.1"/>
    <property type="molecule type" value="Genomic_DNA"/>
</dbReference>
<dbReference type="RefSeq" id="WP_035941829.1">
    <property type="nucleotide sequence ID" value="NZ_CADFFX010000025.1"/>
</dbReference>
<accession>A0A069PJM1</accession>
<evidence type="ECO:0000256" key="1">
    <source>
        <dbReference type="SAM" id="Phobius"/>
    </source>
</evidence>
<keyword evidence="1" id="KW-0472">Membrane</keyword>
<evidence type="ECO:0008006" key="4">
    <source>
        <dbReference type="Google" id="ProtNLM"/>
    </source>
</evidence>
<feature type="transmembrane region" description="Helical" evidence="1">
    <location>
        <begin position="92"/>
        <end position="113"/>
    </location>
</feature>
<dbReference type="AlphaFoldDB" id="A0A069PJM1"/>
<feature type="transmembrane region" description="Helical" evidence="1">
    <location>
        <begin position="58"/>
        <end position="80"/>
    </location>
</feature>
<evidence type="ECO:0000313" key="2">
    <source>
        <dbReference type="EMBL" id="KDR40775.1"/>
    </source>
</evidence>
<sequence>MQTHEVLYDAALSGAAAAVSSALVAARESTVAGSTPVAPLNAVTHCLWPERAFKEERFSARFTGIGAAIHLGSGVFWGLLFEMLRGRSQSPARITAAAAATAATAYVVDYHLIPKRVTPGFEAHISERSFPKIYLALGAGLALASLVRR</sequence>